<organism evidence="1 2">
    <name type="scientific">Arctium lappa</name>
    <name type="common">Greater burdock</name>
    <name type="synonym">Lappa major</name>
    <dbReference type="NCBI Taxonomy" id="4217"/>
    <lineage>
        <taxon>Eukaryota</taxon>
        <taxon>Viridiplantae</taxon>
        <taxon>Streptophyta</taxon>
        <taxon>Embryophyta</taxon>
        <taxon>Tracheophyta</taxon>
        <taxon>Spermatophyta</taxon>
        <taxon>Magnoliopsida</taxon>
        <taxon>eudicotyledons</taxon>
        <taxon>Gunneridae</taxon>
        <taxon>Pentapetalae</taxon>
        <taxon>asterids</taxon>
        <taxon>campanulids</taxon>
        <taxon>Asterales</taxon>
        <taxon>Asteraceae</taxon>
        <taxon>Carduoideae</taxon>
        <taxon>Cardueae</taxon>
        <taxon>Arctiinae</taxon>
        <taxon>Arctium</taxon>
    </lineage>
</organism>
<dbReference type="EMBL" id="CM042051">
    <property type="protein sequence ID" value="KAI3728769.1"/>
    <property type="molecule type" value="Genomic_DNA"/>
</dbReference>
<reference evidence="2" key="1">
    <citation type="journal article" date="2022" name="Mol. Ecol. Resour.">
        <title>The genomes of chicory, endive, great burdock and yacon provide insights into Asteraceae palaeo-polyploidization history and plant inulin production.</title>
        <authorList>
            <person name="Fan W."/>
            <person name="Wang S."/>
            <person name="Wang H."/>
            <person name="Wang A."/>
            <person name="Jiang F."/>
            <person name="Liu H."/>
            <person name="Zhao H."/>
            <person name="Xu D."/>
            <person name="Zhang Y."/>
        </authorList>
    </citation>
    <scope>NUCLEOTIDE SEQUENCE [LARGE SCALE GENOMIC DNA]</scope>
    <source>
        <strain evidence="2">cv. Niubang</strain>
    </source>
</reference>
<protein>
    <submittedName>
        <fullName evidence="1">Uncharacterized protein</fullName>
    </submittedName>
</protein>
<evidence type="ECO:0000313" key="1">
    <source>
        <dbReference type="EMBL" id="KAI3728769.1"/>
    </source>
</evidence>
<sequence length="535" mass="61194">MWTNKHHNNCSPTGFPFSTTQLEKNRTCSSNIYSSPPSATGQPLLPASEKKWNLNNDVNLIHKLPAGDSPYIRAKHVQLVEKNPGKAVSLFWAAINSGDRVDSALKDMAAAMKQLNRSDEAIEAIKSFRNLCPFEAQESLDNIMLELYKRSGRLEEQIELLESKLKDIEDATMQKMNRTRLARSQGKKIQITMGQEYSRLLGNLAWAYLQQDHYKLAEEIYRKALSLEPDKNKQCNLAICLMYMNQMTEAKFLLSTVENSNKTREMHESYAKSYERAIEVMHELESSKCHAENNTNFSSFLSRNKAIDCGEEGKKGNSESMQTDEEFENKKIDLSPFPTRSMPRTPFTQPRIGNKADSDGGCFRKFEFEQPVEKNDLEVKLPAATSEMSVIPLMTGARKCRKKWGDMMEEEEEEYVDENVDCCNMMDEKMESLDINDGYRTQPGAGKRTVKRSLAFDRSQKANKDENLWCSPATKVRRQSGRGKCYQQEIQITKSDWPLKCQRGTLFPNKPHYITKTLSSPTKRHPSQRQVVHSA</sequence>
<dbReference type="Proteomes" id="UP001055879">
    <property type="component" value="Linkage Group LG05"/>
</dbReference>
<proteinExistence type="predicted"/>
<name>A0ACB9C3I1_ARCLA</name>
<gene>
    <name evidence="1" type="ORF">L6452_17411</name>
</gene>
<accession>A0ACB9C3I1</accession>
<reference evidence="1 2" key="2">
    <citation type="journal article" date="2022" name="Mol. Ecol. Resour.">
        <title>The genomes of chicory, endive, great burdock and yacon provide insights into Asteraceae paleo-polyploidization history and plant inulin production.</title>
        <authorList>
            <person name="Fan W."/>
            <person name="Wang S."/>
            <person name="Wang H."/>
            <person name="Wang A."/>
            <person name="Jiang F."/>
            <person name="Liu H."/>
            <person name="Zhao H."/>
            <person name="Xu D."/>
            <person name="Zhang Y."/>
        </authorList>
    </citation>
    <scope>NUCLEOTIDE SEQUENCE [LARGE SCALE GENOMIC DNA]</scope>
    <source>
        <strain evidence="2">cv. Niubang</strain>
    </source>
</reference>
<comment type="caution">
    <text evidence="1">The sequence shown here is derived from an EMBL/GenBank/DDBJ whole genome shotgun (WGS) entry which is preliminary data.</text>
</comment>
<keyword evidence="2" id="KW-1185">Reference proteome</keyword>
<evidence type="ECO:0000313" key="2">
    <source>
        <dbReference type="Proteomes" id="UP001055879"/>
    </source>
</evidence>